<dbReference type="Pfam" id="PF00001">
    <property type="entry name" value="7tm_1"/>
    <property type="match status" value="1"/>
</dbReference>
<keyword evidence="3 9" id="KW-0812">Transmembrane</keyword>
<dbReference type="InterPro" id="IPR050569">
    <property type="entry name" value="TAAR"/>
</dbReference>
<evidence type="ECO:0000256" key="6">
    <source>
        <dbReference type="ARBA" id="ARBA00023136"/>
    </source>
</evidence>
<evidence type="ECO:0000256" key="9">
    <source>
        <dbReference type="RuleBase" id="RU000688"/>
    </source>
</evidence>
<feature type="transmembrane region" description="Helical" evidence="10">
    <location>
        <begin position="281"/>
        <end position="304"/>
    </location>
</feature>
<evidence type="ECO:0000256" key="4">
    <source>
        <dbReference type="ARBA" id="ARBA00022989"/>
    </source>
</evidence>
<dbReference type="PROSITE" id="PS50262">
    <property type="entry name" value="G_PROTEIN_RECEP_F1_2"/>
    <property type="match status" value="1"/>
</dbReference>
<evidence type="ECO:0000256" key="1">
    <source>
        <dbReference type="ARBA" id="ARBA00004651"/>
    </source>
</evidence>
<accession>A7SYU2</accession>
<keyword evidence="5 9" id="KW-0297">G-protein coupled receptor</keyword>
<keyword evidence="13" id="KW-1185">Reference proteome</keyword>
<evidence type="ECO:0000259" key="11">
    <source>
        <dbReference type="PROSITE" id="PS50262"/>
    </source>
</evidence>
<feature type="transmembrane region" description="Helical" evidence="10">
    <location>
        <begin position="122"/>
        <end position="140"/>
    </location>
</feature>
<evidence type="ECO:0000313" key="13">
    <source>
        <dbReference type="Proteomes" id="UP000001593"/>
    </source>
</evidence>
<evidence type="ECO:0000256" key="7">
    <source>
        <dbReference type="ARBA" id="ARBA00023170"/>
    </source>
</evidence>
<name>A7SYU2_NEMVE</name>
<dbReference type="InParanoid" id="A7SYU2"/>
<keyword evidence="4 10" id="KW-1133">Transmembrane helix</keyword>
<dbReference type="HOGENOM" id="CLU_009579_14_1_1"/>
<gene>
    <name evidence="12" type="ORF">NEMVEDRAFT_v1g219665</name>
</gene>
<keyword evidence="6 10" id="KW-0472">Membrane</keyword>
<dbReference type="GO" id="GO:0004930">
    <property type="term" value="F:G protein-coupled receptor activity"/>
    <property type="evidence" value="ECO:0000318"/>
    <property type="project" value="GO_Central"/>
</dbReference>
<dbReference type="eggNOG" id="KOG3656">
    <property type="taxonomic scope" value="Eukaryota"/>
</dbReference>
<feature type="transmembrane region" description="Helical" evidence="10">
    <location>
        <begin position="246"/>
        <end position="269"/>
    </location>
</feature>
<evidence type="ECO:0000256" key="5">
    <source>
        <dbReference type="ARBA" id="ARBA00023040"/>
    </source>
</evidence>
<keyword evidence="2" id="KW-1003">Cell membrane</keyword>
<dbReference type="Gene3D" id="1.20.1070.10">
    <property type="entry name" value="Rhodopsin 7-helix transmembrane proteins"/>
    <property type="match status" value="1"/>
</dbReference>
<dbReference type="STRING" id="45351.A7SYU2"/>
<reference evidence="12 13" key="1">
    <citation type="journal article" date="2007" name="Science">
        <title>Sea anemone genome reveals ancestral eumetazoan gene repertoire and genomic organization.</title>
        <authorList>
            <person name="Putnam N.H."/>
            <person name="Srivastava M."/>
            <person name="Hellsten U."/>
            <person name="Dirks B."/>
            <person name="Chapman J."/>
            <person name="Salamov A."/>
            <person name="Terry A."/>
            <person name="Shapiro H."/>
            <person name="Lindquist E."/>
            <person name="Kapitonov V.V."/>
            <person name="Jurka J."/>
            <person name="Genikhovich G."/>
            <person name="Grigoriev I.V."/>
            <person name="Lucas S.M."/>
            <person name="Steele R.E."/>
            <person name="Finnerty J.R."/>
            <person name="Technau U."/>
            <person name="Martindale M.Q."/>
            <person name="Rokhsar D.S."/>
        </authorList>
    </citation>
    <scope>NUCLEOTIDE SEQUENCE [LARGE SCALE GENOMIC DNA]</scope>
    <source>
        <strain evidence="13">CH2 X CH6</strain>
    </source>
</reference>
<dbReference type="InterPro" id="IPR017452">
    <property type="entry name" value="GPCR_Rhodpsn_7TM"/>
</dbReference>
<evidence type="ECO:0000256" key="3">
    <source>
        <dbReference type="ARBA" id="ARBA00022692"/>
    </source>
</evidence>
<dbReference type="CDD" id="cd00637">
    <property type="entry name" value="7tm_classA_rhodopsin-like"/>
    <property type="match status" value="1"/>
</dbReference>
<dbReference type="PROSITE" id="PS00237">
    <property type="entry name" value="G_PROTEIN_RECEP_F1_1"/>
    <property type="match status" value="1"/>
</dbReference>
<feature type="transmembrane region" description="Helical" evidence="10">
    <location>
        <begin position="161"/>
        <end position="181"/>
    </location>
</feature>
<dbReference type="SUPFAM" id="SSF81321">
    <property type="entry name" value="Family A G protein-coupled receptor-like"/>
    <property type="match status" value="1"/>
</dbReference>
<keyword evidence="8 9" id="KW-0807">Transducer</keyword>
<evidence type="ECO:0000313" key="12">
    <source>
        <dbReference type="EMBL" id="EDO31122.1"/>
    </source>
</evidence>
<feature type="transmembrane region" description="Helical" evidence="10">
    <location>
        <begin position="29"/>
        <end position="55"/>
    </location>
</feature>
<dbReference type="Proteomes" id="UP000001593">
    <property type="component" value="Unassembled WGS sequence"/>
</dbReference>
<feature type="domain" description="G-protein coupled receptors family 1 profile" evidence="11">
    <location>
        <begin position="47"/>
        <end position="302"/>
    </location>
</feature>
<dbReference type="PANTHER" id="PTHR24249:SF372">
    <property type="entry name" value="G-PROTEIN COUPLED RECEPTORS FAMILY 1 PROFILE DOMAIN-CONTAINING PROTEIN"/>
    <property type="match status" value="1"/>
</dbReference>
<dbReference type="InterPro" id="IPR000276">
    <property type="entry name" value="GPCR_Rhodpsn"/>
</dbReference>
<dbReference type="PRINTS" id="PR00237">
    <property type="entry name" value="GPCRRHODOPSN"/>
</dbReference>
<dbReference type="EMBL" id="DS469934">
    <property type="protein sequence ID" value="EDO31122.1"/>
    <property type="molecule type" value="Genomic_DNA"/>
</dbReference>
<evidence type="ECO:0000256" key="10">
    <source>
        <dbReference type="SAM" id="Phobius"/>
    </source>
</evidence>
<dbReference type="OMA" id="ATDCANI"/>
<feature type="transmembrane region" description="Helical" evidence="10">
    <location>
        <begin position="187"/>
        <end position="210"/>
    </location>
</feature>
<organism evidence="12 13">
    <name type="scientific">Nematostella vectensis</name>
    <name type="common">Starlet sea anemone</name>
    <dbReference type="NCBI Taxonomy" id="45351"/>
    <lineage>
        <taxon>Eukaryota</taxon>
        <taxon>Metazoa</taxon>
        <taxon>Cnidaria</taxon>
        <taxon>Anthozoa</taxon>
        <taxon>Hexacorallia</taxon>
        <taxon>Actiniaria</taxon>
        <taxon>Edwardsiidae</taxon>
        <taxon>Nematostella</taxon>
    </lineage>
</organism>
<protein>
    <recommendedName>
        <fullName evidence="11">G-protein coupled receptors family 1 profile domain-containing protein</fullName>
    </recommendedName>
</protein>
<dbReference type="PhylomeDB" id="A7SYU2"/>
<comment type="subcellular location">
    <subcellularLocation>
        <location evidence="1">Cell membrane</location>
        <topology evidence="1">Multi-pass membrane protein</topology>
    </subcellularLocation>
</comment>
<evidence type="ECO:0000256" key="8">
    <source>
        <dbReference type="ARBA" id="ARBA00023224"/>
    </source>
</evidence>
<keyword evidence="7 9" id="KW-0675">Receptor</keyword>
<dbReference type="GO" id="GO:0005886">
    <property type="term" value="C:plasma membrane"/>
    <property type="evidence" value="ECO:0000318"/>
    <property type="project" value="GO_Central"/>
</dbReference>
<dbReference type="SMART" id="SM01381">
    <property type="entry name" value="7TM_GPCR_Srsx"/>
    <property type="match status" value="1"/>
</dbReference>
<dbReference type="PANTHER" id="PTHR24249">
    <property type="entry name" value="HISTAMINE RECEPTOR-RELATED G-PROTEIN COUPLED RECEPTOR"/>
    <property type="match status" value="1"/>
</dbReference>
<evidence type="ECO:0000256" key="2">
    <source>
        <dbReference type="ARBA" id="ARBA00022475"/>
    </source>
</evidence>
<sequence>MNEKSASNITFGCLFISTSLDYVPFVRKAIIASCFVNGIMSVVAVLGNAIVLLTIYKTSSLHTPPNYLLFMMAIADCGVGLLAQPSSIVRNAIALRLKGPDGTDPSKALTDAFCVSGVASEIFGAFFVYFSLLCLTAISFERYLAIRLHLRYTQVVTLSRTLFLSAPILLVALAIVTGRLLSEGFGTSYSILIVFGSLVFFACLAVIALCNIKIALALRRHTVQISSQTAQDMRTVLVMAKFRKSVVTMLLVFVLFLTCFLPYGCVGLVQMRLGGMTHQLYVAAFSTFPVLYLNSCLNPALFCWRMKEIRRAAKSVIKGYCSNSL</sequence>
<comment type="similarity">
    <text evidence="9">Belongs to the G-protein coupled receptor 1 family.</text>
</comment>
<dbReference type="GO" id="GO:0007186">
    <property type="term" value="P:G protein-coupled receptor signaling pathway"/>
    <property type="evidence" value="ECO:0000318"/>
    <property type="project" value="GO_Central"/>
</dbReference>
<proteinExistence type="inferred from homology"/>
<dbReference type="AlphaFoldDB" id="A7SYU2"/>